<feature type="chain" id="PRO_5042700981" evidence="1">
    <location>
        <begin position="19"/>
        <end position="199"/>
    </location>
</feature>
<dbReference type="Pfam" id="PF23631">
    <property type="entry name" value="DUF7143"/>
    <property type="match status" value="1"/>
</dbReference>
<evidence type="ECO:0000313" key="6">
    <source>
        <dbReference type="Proteomes" id="UP000249757"/>
    </source>
</evidence>
<dbReference type="OrthoDB" id="2497581at2759"/>
<evidence type="ECO:0000313" key="3">
    <source>
        <dbReference type="EMBL" id="KAF7567959.1"/>
    </source>
</evidence>
<evidence type="ECO:0000313" key="4">
    <source>
        <dbReference type="EMBL" id="KAI1512255.1"/>
    </source>
</evidence>
<evidence type="ECO:0000313" key="5">
    <source>
        <dbReference type="Proteomes" id="UP000245464"/>
    </source>
</evidence>
<reference evidence="4" key="2">
    <citation type="submission" date="2021-05" db="EMBL/GenBank/DDBJ databases">
        <authorList>
            <person name="Moolhuijzen P.M."/>
            <person name="Moffat C.S."/>
        </authorList>
    </citation>
    <scope>NUCLEOTIDE SEQUENCE</scope>
    <source>
        <strain evidence="4">86-124</strain>
    </source>
</reference>
<name>A0A2W1EIH6_9PLEO</name>
<feature type="domain" description="DUF7143" evidence="2">
    <location>
        <begin position="40"/>
        <end position="198"/>
    </location>
</feature>
<gene>
    <name evidence="4" type="ORF">Ptr86124_009095</name>
    <name evidence="3" type="ORF">PtrM4_125720</name>
</gene>
<dbReference type="EMBL" id="NRDI02000012">
    <property type="protein sequence ID" value="KAI1512255.1"/>
    <property type="molecule type" value="Genomic_DNA"/>
</dbReference>
<sequence length="199" mass="20992">MYTNAITVITLLSGLAAAMPQAMPPSMIFTRQAAGAACFVIGKETLPAETAAVVDQIKSKVTCSTSVKTVENVPDVTSGSQTFSKIDFTKSGKSPLAFALETFNTAEPLDDSNDVAFQDALNVYLATEAGVRSVGGSLAIKVPKFFLDFQMARIMTARGTPPTDPAKTVEHLKEKVLTNGAGEDQALLDQVSQLATELS</sequence>
<evidence type="ECO:0000259" key="2">
    <source>
        <dbReference type="Pfam" id="PF23631"/>
    </source>
</evidence>
<dbReference type="AlphaFoldDB" id="A0A2W1EIH6"/>
<evidence type="ECO:0000256" key="1">
    <source>
        <dbReference type="SAM" id="SignalP"/>
    </source>
</evidence>
<keyword evidence="1" id="KW-0732">Signal</keyword>
<reference evidence="4" key="3">
    <citation type="journal article" date="2022" name="bioRxiv">
        <title>A global pangenome for the wheat fungal pathogen Pyrenophora tritici-repentis and prediction of effector protein structural homology.</title>
        <authorList>
            <person name="Moolhuijzen P."/>
            <person name="See P.T."/>
            <person name="Shi G."/>
            <person name="Powell H.R."/>
            <person name="Cockram J."/>
            <person name="Jorgensen L.N."/>
            <person name="Benslimane H."/>
            <person name="Strelkov S.E."/>
            <person name="Turner J."/>
            <person name="Liu Z."/>
            <person name="Moffat C.S."/>
        </authorList>
    </citation>
    <scope>NUCLEOTIDE SEQUENCE</scope>
    <source>
        <strain evidence="4">86-124</strain>
    </source>
</reference>
<dbReference type="Proteomes" id="UP000245464">
    <property type="component" value="Chromosome 7"/>
</dbReference>
<accession>A0A2W1EIH6</accession>
<dbReference type="OMA" id="RQNPCFI"/>
<feature type="signal peptide" evidence="1">
    <location>
        <begin position="1"/>
        <end position="18"/>
    </location>
</feature>
<proteinExistence type="predicted"/>
<dbReference type="InterPro" id="IPR055567">
    <property type="entry name" value="DUF7143"/>
</dbReference>
<reference evidence="3 5" key="1">
    <citation type="journal article" date="2018" name="BMC Genomics">
        <title>Comparative genomics of the wheat fungal pathogen Pyrenophora tritici-repentis reveals chromosomal variations and genome plasticity.</title>
        <authorList>
            <person name="Moolhuijzen P."/>
            <person name="See P.T."/>
            <person name="Hane J.K."/>
            <person name="Shi G."/>
            <person name="Liu Z."/>
            <person name="Oliver R.P."/>
            <person name="Moffat C.S."/>
        </authorList>
    </citation>
    <scope>NUCLEOTIDE SEQUENCE [LARGE SCALE GENOMIC DNA]</scope>
    <source>
        <strain evidence="3">M4</strain>
    </source>
</reference>
<dbReference type="EMBL" id="NQIK02000007">
    <property type="protein sequence ID" value="KAF7567959.1"/>
    <property type="molecule type" value="Genomic_DNA"/>
</dbReference>
<organism evidence="3 5">
    <name type="scientific">Pyrenophora tritici-repentis</name>
    <dbReference type="NCBI Taxonomy" id="45151"/>
    <lineage>
        <taxon>Eukaryota</taxon>
        <taxon>Fungi</taxon>
        <taxon>Dikarya</taxon>
        <taxon>Ascomycota</taxon>
        <taxon>Pezizomycotina</taxon>
        <taxon>Dothideomycetes</taxon>
        <taxon>Pleosporomycetidae</taxon>
        <taxon>Pleosporales</taxon>
        <taxon>Pleosporineae</taxon>
        <taxon>Pleosporaceae</taxon>
        <taxon>Pyrenophora</taxon>
    </lineage>
</organism>
<comment type="caution">
    <text evidence="3">The sequence shown here is derived from an EMBL/GenBank/DDBJ whole genome shotgun (WGS) entry which is preliminary data.</text>
</comment>
<dbReference type="PANTHER" id="PTHR37592:SF1">
    <property type="match status" value="1"/>
</dbReference>
<dbReference type="PANTHER" id="PTHR37592">
    <property type="match status" value="1"/>
</dbReference>
<reference evidence="6" key="4">
    <citation type="journal article" date="2022" name="Microb. Genom.">
        <title>A global pangenome for the wheat fungal pathogen Pyrenophora tritici-repentis and prediction of effector protein structural homology.</title>
        <authorList>
            <person name="Moolhuijzen P.M."/>
            <person name="See P.T."/>
            <person name="Shi G."/>
            <person name="Powell H.R."/>
            <person name="Cockram J."/>
            <person name="Jorgensen L.N."/>
            <person name="Benslimane H."/>
            <person name="Strelkov S.E."/>
            <person name="Turner J."/>
            <person name="Liu Z."/>
            <person name="Moffat C.S."/>
        </authorList>
    </citation>
    <scope>NUCLEOTIDE SEQUENCE [LARGE SCALE GENOMIC DNA]</scope>
</reference>
<dbReference type="Proteomes" id="UP000249757">
    <property type="component" value="Unassembled WGS sequence"/>
</dbReference>
<keyword evidence="6" id="KW-1185">Reference proteome</keyword>
<protein>
    <submittedName>
        <fullName evidence="3">TT-ORF1 domain containing protein</fullName>
    </submittedName>
</protein>